<comment type="subunit">
    <text evidence="9">Homodimer, forms a heterotetramer with a Cas1 homodimer.</text>
</comment>
<evidence type="ECO:0000256" key="8">
    <source>
        <dbReference type="ARBA" id="ARBA00023118"/>
    </source>
</evidence>
<dbReference type="Proteomes" id="UP000824200">
    <property type="component" value="Unassembled WGS sequence"/>
</dbReference>
<proteinExistence type="inferred from homology"/>
<dbReference type="SUPFAM" id="SSF143430">
    <property type="entry name" value="TTP0101/SSO1404-like"/>
    <property type="match status" value="1"/>
</dbReference>
<dbReference type="Pfam" id="PF09827">
    <property type="entry name" value="CRISPR_Cas2"/>
    <property type="match status" value="1"/>
</dbReference>
<dbReference type="GO" id="GO:0043571">
    <property type="term" value="P:maintenance of CRISPR repeat elements"/>
    <property type="evidence" value="ECO:0007669"/>
    <property type="project" value="UniProtKB-UniRule"/>
</dbReference>
<evidence type="ECO:0000256" key="1">
    <source>
        <dbReference type="ARBA" id="ARBA00001946"/>
    </source>
</evidence>
<sequence>MRLVVFFDLPIETSAQQREYRRFRKFLVQNGFVMLQNSVYSKIVLNATAANALRQNIRNNKTNEGLIEMLLVTERQFEKMEIVVGERRSDVIDDDKRLVIL</sequence>
<evidence type="ECO:0000313" key="10">
    <source>
        <dbReference type="EMBL" id="HIR66381.1"/>
    </source>
</evidence>
<dbReference type="EMBL" id="DVHL01000046">
    <property type="protein sequence ID" value="HIR66381.1"/>
    <property type="molecule type" value="Genomic_DNA"/>
</dbReference>
<dbReference type="Gene3D" id="3.30.70.240">
    <property type="match status" value="1"/>
</dbReference>
<dbReference type="InterPro" id="IPR021127">
    <property type="entry name" value="CRISPR_associated_Cas2"/>
</dbReference>
<reference evidence="10" key="1">
    <citation type="submission" date="2020-10" db="EMBL/GenBank/DDBJ databases">
        <authorList>
            <person name="Gilroy R."/>
        </authorList>
    </citation>
    <scope>NUCLEOTIDE SEQUENCE</scope>
    <source>
        <strain evidence="10">CHK121-14286</strain>
    </source>
</reference>
<comment type="caution">
    <text evidence="10">The sequence shown here is derived from an EMBL/GenBank/DDBJ whole genome shotgun (WGS) entry which is preliminary data.</text>
</comment>
<dbReference type="NCBIfam" id="TIGR01573">
    <property type="entry name" value="cas2"/>
    <property type="match status" value="1"/>
</dbReference>
<comment type="cofactor">
    <cofactor evidence="1 9">
        <name>Mg(2+)</name>
        <dbReference type="ChEBI" id="CHEBI:18420"/>
    </cofactor>
</comment>
<evidence type="ECO:0000256" key="9">
    <source>
        <dbReference type="HAMAP-Rule" id="MF_01471"/>
    </source>
</evidence>
<keyword evidence="5 9" id="KW-0255">Endonuclease</keyword>
<accession>A0A9D1J8J4</accession>
<gene>
    <name evidence="9 10" type="primary">cas2</name>
    <name evidence="10" type="ORF">IAC95_05830</name>
</gene>
<organism evidence="10 11">
    <name type="scientific">Candidatus Fimimonas gallinarum</name>
    <dbReference type="NCBI Taxonomy" id="2840821"/>
    <lineage>
        <taxon>Bacteria</taxon>
        <taxon>Pseudomonadati</taxon>
        <taxon>Myxococcota</taxon>
        <taxon>Myxococcia</taxon>
        <taxon>Myxococcales</taxon>
        <taxon>Cystobacterineae</taxon>
        <taxon>Myxococcaceae</taxon>
        <taxon>Myxococcaceae incertae sedis</taxon>
        <taxon>Candidatus Fimimonas</taxon>
    </lineage>
</organism>
<keyword evidence="3 9" id="KW-0540">Nuclease</keyword>
<dbReference type="GO" id="GO:0004521">
    <property type="term" value="F:RNA endonuclease activity"/>
    <property type="evidence" value="ECO:0007669"/>
    <property type="project" value="InterPro"/>
</dbReference>
<name>A0A9D1J8J4_9BACT</name>
<feature type="binding site" evidence="9">
    <location>
        <position position="8"/>
    </location>
    <ligand>
        <name>Mg(2+)</name>
        <dbReference type="ChEBI" id="CHEBI:18420"/>
        <note>catalytic</note>
    </ligand>
</feature>
<dbReference type="GO" id="GO:0016787">
    <property type="term" value="F:hydrolase activity"/>
    <property type="evidence" value="ECO:0007669"/>
    <property type="project" value="UniProtKB-KW"/>
</dbReference>
<dbReference type="GO" id="GO:0046872">
    <property type="term" value="F:metal ion binding"/>
    <property type="evidence" value="ECO:0007669"/>
    <property type="project" value="UniProtKB-UniRule"/>
</dbReference>
<comment type="similarity">
    <text evidence="2 9">Belongs to the CRISPR-associated endoribonuclease Cas2 protein family.</text>
</comment>
<keyword evidence="7 9" id="KW-0460">Magnesium</keyword>
<evidence type="ECO:0000256" key="7">
    <source>
        <dbReference type="ARBA" id="ARBA00022842"/>
    </source>
</evidence>
<evidence type="ECO:0000256" key="4">
    <source>
        <dbReference type="ARBA" id="ARBA00022723"/>
    </source>
</evidence>
<keyword evidence="4 9" id="KW-0479">Metal-binding</keyword>
<evidence type="ECO:0000256" key="6">
    <source>
        <dbReference type="ARBA" id="ARBA00022801"/>
    </source>
</evidence>
<dbReference type="GO" id="GO:0051607">
    <property type="term" value="P:defense response to virus"/>
    <property type="evidence" value="ECO:0007669"/>
    <property type="project" value="UniProtKB-UniRule"/>
</dbReference>
<comment type="function">
    <text evidence="9">CRISPR (clustered regularly interspaced short palindromic repeat), is an adaptive immune system that provides protection against mobile genetic elements (viruses, transposable elements and conjugative plasmids). CRISPR clusters contain sequences complementary to antecedent mobile elements and target invading nucleic acids. CRISPR clusters are transcribed and processed into CRISPR RNA (crRNA). Functions as a ssRNA-specific endoribonuclease. Involved in the integration of spacer DNA into the CRISPR cassette.</text>
</comment>
<reference evidence="10" key="2">
    <citation type="journal article" date="2021" name="PeerJ">
        <title>Extensive microbial diversity within the chicken gut microbiome revealed by metagenomics and culture.</title>
        <authorList>
            <person name="Gilroy R."/>
            <person name="Ravi A."/>
            <person name="Getino M."/>
            <person name="Pursley I."/>
            <person name="Horton D.L."/>
            <person name="Alikhan N.F."/>
            <person name="Baker D."/>
            <person name="Gharbi K."/>
            <person name="Hall N."/>
            <person name="Watson M."/>
            <person name="Adriaenssens E.M."/>
            <person name="Foster-Nyarko E."/>
            <person name="Jarju S."/>
            <person name="Secka A."/>
            <person name="Antonio M."/>
            <person name="Oren A."/>
            <person name="Chaudhuri R.R."/>
            <person name="La Ragione R."/>
            <person name="Hildebrand F."/>
            <person name="Pallen M.J."/>
        </authorList>
    </citation>
    <scope>NUCLEOTIDE SEQUENCE</scope>
    <source>
        <strain evidence="10">CHK121-14286</strain>
    </source>
</reference>
<evidence type="ECO:0000256" key="5">
    <source>
        <dbReference type="ARBA" id="ARBA00022759"/>
    </source>
</evidence>
<evidence type="ECO:0000256" key="3">
    <source>
        <dbReference type="ARBA" id="ARBA00022722"/>
    </source>
</evidence>
<dbReference type="AlphaFoldDB" id="A0A9D1J8J4"/>
<evidence type="ECO:0000256" key="2">
    <source>
        <dbReference type="ARBA" id="ARBA00009959"/>
    </source>
</evidence>
<evidence type="ECO:0000313" key="11">
    <source>
        <dbReference type="Proteomes" id="UP000824200"/>
    </source>
</evidence>
<dbReference type="HAMAP" id="MF_01471">
    <property type="entry name" value="Cas2"/>
    <property type="match status" value="1"/>
</dbReference>
<keyword evidence="8 9" id="KW-0051">Antiviral defense</keyword>
<dbReference type="EC" id="3.1.-.-" evidence="9"/>
<protein>
    <recommendedName>
        <fullName evidence="9">CRISPR-associated endoribonuclease Cas2</fullName>
        <ecNumber evidence="9">3.1.-.-</ecNumber>
    </recommendedName>
</protein>
<keyword evidence="6 9" id="KW-0378">Hydrolase</keyword>
<dbReference type="InterPro" id="IPR019199">
    <property type="entry name" value="Virulence_VapD/CRISPR_Cas2"/>
</dbReference>